<dbReference type="Gene3D" id="3.40.50.720">
    <property type="entry name" value="NAD(P)-binding Rossmann-like Domain"/>
    <property type="match status" value="1"/>
</dbReference>
<dbReference type="SUPFAM" id="SSF51735">
    <property type="entry name" value="NAD(P)-binding Rossmann-fold domains"/>
    <property type="match status" value="1"/>
</dbReference>
<proteinExistence type="predicted"/>
<dbReference type="Proteomes" id="UP000836788">
    <property type="component" value="Chromosome 9"/>
</dbReference>
<dbReference type="GO" id="GO:0005739">
    <property type="term" value="C:mitochondrion"/>
    <property type="evidence" value="ECO:0007669"/>
    <property type="project" value="TreeGrafter"/>
</dbReference>
<evidence type="ECO:0000259" key="2">
    <source>
        <dbReference type="Pfam" id="PF01370"/>
    </source>
</evidence>
<dbReference type="PANTHER" id="PTHR12126:SF15">
    <property type="entry name" value="NAD(P)-BINDING DOMAIN-CONTAINING PROTEIN"/>
    <property type="match status" value="1"/>
</dbReference>
<reference evidence="3" key="1">
    <citation type="submission" date="2022-02" db="EMBL/GenBank/DDBJ databases">
        <authorList>
            <person name="Giguere J D."/>
        </authorList>
    </citation>
    <scope>NUCLEOTIDE SEQUENCE</scope>
    <source>
        <strain evidence="3">CCAP 1055/1</strain>
    </source>
</reference>
<organism evidence="3">
    <name type="scientific">Phaeodactylum tricornutum</name>
    <name type="common">Diatom</name>
    <dbReference type="NCBI Taxonomy" id="2850"/>
    <lineage>
        <taxon>Eukaryota</taxon>
        <taxon>Sar</taxon>
        <taxon>Stramenopiles</taxon>
        <taxon>Ochrophyta</taxon>
        <taxon>Bacillariophyta</taxon>
        <taxon>Bacillariophyceae</taxon>
        <taxon>Bacillariophycidae</taxon>
        <taxon>Naviculales</taxon>
        <taxon>Phaeodactylaceae</taxon>
        <taxon>Phaeodactylum</taxon>
    </lineage>
</organism>
<dbReference type="PANTHER" id="PTHR12126">
    <property type="entry name" value="NADH-UBIQUINONE OXIDOREDUCTASE 39 KDA SUBUNIT-RELATED"/>
    <property type="match status" value="1"/>
</dbReference>
<dbReference type="GO" id="GO:0044877">
    <property type="term" value="F:protein-containing complex binding"/>
    <property type="evidence" value="ECO:0007669"/>
    <property type="project" value="TreeGrafter"/>
</dbReference>
<evidence type="ECO:0000313" key="3">
    <source>
        <dbReference type="EMBL" id="CAG9294689.1"/>
    </source>
</evidence>
<name>A0A8J9XAW4_PHATR</name>
<feature type="region of interest" description="Disordered" evidence="1">
    <location>
        <begin position="27"/>
        <end position="48"/>
    </location>
</feature>
<dbReference type="EMBL" id="OU594950">
    <property type="protein sequence ID" value="CAG9294689.1"/>
    <property type="molecule type" value="Genomic_DNA"/>
</dbReference>
<accession>A0A8J9XAW4</accession>
<feature type="domain" description="NAD-dependent epimerase/dehydratase" evidence="2">
    <location>
        <begin position="58"/>
        <end position="146"/>
    </location>
</feature>
<dbReference type="InterPro" id="IPR036291">
    <property type="entry name" value="NAD(P)-bd_dom_sf"/>
</dbReference>
<dbReference type="InterPro" id="IPR001509">
    <property type="entry name" value="Epimerase_deHydtase"/>
</dbReference>
<evidence type="ECO:0000256" key="1">
    <source>
        <dbReference type="SAM" id="MobiDB-lite"/>
    </source>
</evidence>
<dbReference type="InterPro" id="IPR051207">
    <property type="entry name" value="ComplexI_NDUFA9_subunit"/>
</dbReference>
<dbReference type="AlphaFoldDB" id="A0A8J9XAW4"/>
<dbReference type="Pfam" id="PF01370">
    <property type="entry name" value="Epimerase"/>
    <property type="match status" value="1"/>
</dbReference>
<feature type="compositionally biased region" description="Low complexity" evidence="1">
    <location>
        <begin position="30"/>
        <end position="46"/>
    </location>
</feature>
<gene>
    <name evidence="3" type="ORF">PTTT1_LOCUS55509</name>
</gene>
<sequence length="329" mass="35484">MSSVCLLHVPRLVVSFRSVPRRVVRDSRTTRALSSSSSSNSNTNRYTSEDNRVKGKLLVLGGTGFLGQTVCKRAIVEGYDVTSLSRRGLPPVTASDKTVSASSSASSSIMNTASSIKIDYRQGDARQKEAIEAILNEGGYVGVIHTIGLLFDETSGMGSYNRFVSGSGSLPDADSTYDTITRLTAFHAIDAASEYAARVALPTPLPFVFTSAAEAGWPDVTGGNLIENKLAPDFLKRYLRAKRQVEAKLLDPSTALLRPIIPRPSLIYSMDRPTSFPPVGAFFIGNALGLPFVDRPVTVQALASAMVRAIGRPEVRGILRYPQIDQLNE</sequence>
<protein>
    <recommendedName>
        <fullName evidence="2">NAD-dependent epimerase/dehydratase domain-containing protein</fullName>
    </recommendedName>
</protein>